<dbReference type="Pfam" id="PF00497">
    <property type="entry name" value="SBP_bac_3"/>
    <property type="match status" value="1"/>
</dbReference>
<proteinExistence type="predicted"/>
<evidence type="ECO:0000256" key="2">
    <source>
        <dbReference type="ARBA" id="ARBA00023139"/>
    </source>
</evidence>
<sequence length="284" mass="32642">MNRKRIWTKFFLFILSIFVIAGCSNSESKETDDGKKVIKVALSDEVNPPFLYTDDQNKPIGYDMDYLAEIEKKLPEYKFEYTFGEEESNLIGVDTGKFDFAINWFFKNPEREQKFLYPEHEYGYSLTVLVTKSDRNDIKSLDDMVDKKLAPMAPSGGLRAILNGYNEKNPDNPIEIESMENPSAADNLKRVAEGKADAVFLNKTTFDALQKELKLDLKIGGIVSKEPVYIVYNKKHKELAEKIDKATAELIEDGTLPKLAEKWFGVDFFKDLDYIKKEGFQYEK</sequence>
<accession>A0A165WK32</accession>
<keyword evidence="2" id="KW-0564">Palmitate</keyword>
<keyword evidence="5" id="KW-1185">Reference proteome</keyword>
<dbReference type="Gene3D" id="3.40.190.10">
    <property type="entry name" value="Periplasmic binding protein-like II"/>
    <property type="match status" value="2"/>
</dbReference>
<organism evidence="4 5">
    <name type="scientific">Aeribacillus pallidus</name>
    <dbReference type="NCBI Taxonomy" id="33936"/>
    <lineage>
        <taxon>Bacteria</taxon>
        <taxon>Bacillati</taxon>
        <taxon>Bacillota</taxon>
        <taxon>Bacilli</taxon>
        <taxon>Bacillales</taxon>
        <taxon>Bacillaceae</taxon>
        <taxon>Aeribacillus</taxon>
    </lineage>
</organism>
<dbReference type="PANTHER" id="PTHR35936">
    <property type="entry name" value="MEMBRANE-BOUND LYTIC MUREIN TRANSGLYCOSYLASE F"/>
    <property type="match status" value="1"/>
</dbReference>
<dbReference type="AlphaFoldDB" id="A0A165WK32"/>
<accession>A0A163ZAV2</accession>
<dbReference type="CDD" id="cd13710">
    <property type="entry name" value="PBP2_TcyK"/>
    <property type="match status" value="1"/>
</dbReference>
<name>A0A165WK32_9BACI</name>
<dbReference type="EMBL" id="LWBR01000065">
    <property type="protein sequence ID" value="KZN95051.1"/>
    <property type="molecule type" value="Genomic_DNA"/>
</dbReference>
<dbReference type="SMART" id="SM00062">
    <property type="entry name" value="PBPb"/>
    <property type="match status" value="1"/>
</dbReference>
<dbReference type="Proteomes" id="UP000076476">
    <property type="component" value="Unassembled WGS sequence"/>
</dbReference>
<dbReference type="PANTHER" id="PTHR35936:SF18">
    <property type="entry name" value="L-CYSTINE-BINDING PROTEIN TCYJ"/>
    <property type="match status" value="1"/>
</dbReference>
<protein>
    <submittedName>
        <fullName evidence="4">Amino acid ABC transporter substrate-binding protein</fullName>
    </submittedName>
</protein>
<comment type="caution">
    <text evidence="4">The sequence shown here is derived from an EMBL/GenBank/DDBJ whole genome shotgun (WGS) entry which is preliminary data.</text>
</comment>
<dbReference type="STRING" id="33936.AZI98_15595"/>
<keyword evidence="1" id="KW-0732">Signal</keyword>
<gene>
    <name evidence="4" type="ORF">AZI98_15595</name>
</gene>
<evidence type="ECO:0000313" key="4">
    <source>
        <dbReference type="EMBL" id="KZN95051.1"/>
    </source>
</evidence>
<reference evidence="4 5" key="1">
    <citation type="submission" date="2016-04" db="EMBL/GenBank/DDBJ databases">
        <title>Draft genome sequence of Aeribacillus pallidus 8m3 from petroleum reservoir.</title>
        <authorList>
            <person name="Poltaraus A.B."/>
            <person name="Nazina T.N."/>
            <person name="Tourova T.P."/>
            <person name="Malakho S.M."/>
            <person name="Korshunova A.V."/>
            <person name="Sokolova D.S."/>
        </authorList>
    </citation>
    <scope>NUCLEOTIDE SEQUENCE [LARGE SCALE GENOMIC DNA]</scope>
    <source>
        <strain evidence="4 5">8m3</strain>
    </source>
</reference>
<dbReference type="SUPFAM" id="SSF53850">
    <property type="entry name" value="Periplasmic binding protein-like II"/>
    <property type="match status" value="1"/>
</dbReference>
<dbReference type="OrthoDB" id="8613538at2"/>
<dbReference type="RefSeq" id="WP_063389181.1">
    <property type="nucleotide sequence ID" value="NZ_LVHY01000105.1"/>
</dbReference>
<evidence type="ECO:0000313" key="5">
    <source>
        <dbReference type="Proteomes" id="UP000076476"/>
    </source>
</evidence>
<evidence type="ECO:0000256" key="3">
    <source>
        <dbReference type="ARBA" id="ARBA00023288"/>
    </source>
</evidence>
<evidence type="ECO:0000256" key="1">
    <source>
        <dbReference type="ARBA" id="ARBA00022729"/>
    </source>
</evidence>
<dbReference type="InterPro" id="IPR001638">
    <property type="entry name" value="Solute-binding_3/MltF_N"/>
</dbReference>
<keyword evidence="3" id="KW-0449">Lipoprotein</keyword>
<dbReference type="PROSITE" id="PS51257">
    <property type="entry name" value="PROKAR_LIPOPROTEIN"/>
    <property type="match status" value="1"/>
</dbReference>